<protein>
    <submittedName>
        <fullName evidence="2">Uncharacterized protein</fullName>
    </submittedName>
</protein>
<evidence type="ECO:0000313" key="2">
    <source>
        <dbReference type="EMBL" id="KAK1642525.1"/>
    </source>
</evidence>
<keyword evidence="3" id="KW-1185">Reference proteome</keyword>
<accession>A0AAD8S117</accession>
<gene>
    <name evidence="2" type="ORF">QYE76_060330</name>
</gene>
<reference evidence="2" key="1">
    <citation type="submission" date="2023-07" db="EMBL/GenBank/DDBJ databases">
        <title>A chromosome-level genome assembly of Lolium multiflorum.</title>
        <authorList>
            <person name="Chen Y."/>
            <person name="Copetti D."/>
            <person name="Kolliker R."/>
            <person name="Studer B."/>
        </authorList>
    </citation>
    <scope>NUCLEOTIDE SEQUENCE</scope>
    <source>
        <strain evidence="2">02402/16</strain>
        <tissue evidence="2">Leaf</tissue>
    </source>
</reference>
<name>A0AAD8S117_LOLMU</name>
<feature type="region of interest" description="Disordered" evidence="1">
    <location>
        <begin position="34"/>
        <end position="85"/>
    </location>
</feature>
<dbReference type="AlphaFoldDB" id="A0AAD8S117"/>
<dbReference type="Proteomes" id="UP001231189">
    <property type="component" value="Unassembled WGS sequence"/>
</dbReference>
<evidence type="ECO:0000256" key="1">
    <source>
        <dbReference type="SAM" id="MobiDB-lite"/>
    </source>
</evidence>
<comment type="caution">
    <text evidence="2">The sequence shown here is derived from an EMBL/GenBank/DDBJ whole genome shotgun (WGS) entry which is preliminary data.</text>
</comment>
<feature type="compositionally biased region" description="Polar residues" evidence="1">
    <location>
        <begin position="34"/>
        <end position="62"/>
    </location>
</feature>
<dbReference type="EMBL" id="JAUUTY010000004">
    <property type="protein sequence ID" value="KAK1642525.1"/>
    <property type="molecule type" value="Genomic_DNA"/>
</dbReference>
<sequence>MPVPHAVVVARVEVGLVVNTVSLTAPMGVKCKSTTLPRAASLRQSASSTANRPTSPTLRSTGASPRASSLPPPATPRSTHFPSRDVVWVEENERGFRCRTPILVDFKEIVSMLRHIKDKAHKDGVQNQQAISR</sequence>
<evidence type="ECO:0000313" key="3">
    <source>
        <dbReference type="Proteomes" id="UP001231189"/>
    </source>
</evidence>
<organism evidence="2 3">
    <name type="scientific">Lolium multiflorum</name>
    <name type="common">Italian ryegrass</name>
    <name type="synonym">Lolium perenne subsp. multiflorum</name>
    <dbReference type="NCBI Taxonomy" id="4521"/>
    <lineage>
        <taxon>Eukaryota</taxon>
        <taxon>Viridiplantae</taxon>
        <taxon>Streptophyta</taxon>
        <taxon>Embryophyta</taxon>
        <taxon>Tracheophyta</taxon>
        <taxon>Spermatophyta</taxon>
        <taxon>Magnoliopsida</taxon>
        <taxon>Liliopsida</taxon>
        <taxon>Poales</taxon>
        <taxon>Poaceae</taxon>
        <taxon>BOP clade</taxon>
        <taxon>Pooideae</taxon>
        <taxon>Poodae</taxon>
        <taxon>Poeae</taxon>
        <taxon>Poeae Chloroplast Group 2 (Poeae type)</taxon>
        <taxon>Loliodinae</taxon>
        <taxon>Loliinae</taxon>
        <taxon>Lolium</taxon>
    </lineage>
</organism>
<proteinExistence type="predicted"/>